<evidence type="ECO:0000256" key="2">
    <source>
        <dbReference type="ARBA" id="ARBA00022771"/>
    </source>
</evidence>
<evidence type="ECO:0000313" key="6">
    <source>
        <dbReference type="EMBL" id="AYV83471.1"/>
    </source>
</evidence>
<dbReference type="InterPro" id="IPR013083">
    <property type="entry name" value="Znf_RING/FYVE/PHD"/>
</dbReference>
<evidence type="ECO:0000256" key="1">
    <source>
        <dbReference type="ARBA" id="ARBA00022723"/>
    </source>
</evidence>
<dbReference type="PANTHER" id="PTHR10131">
    <property type="entry name" value="TNF RECEPTOR ASSOCIATED FACTOR"/>
    <property type="match status" value="1"/>
</dbReference>
<name>A0A3G5AB58_9VIRU</name>
<organism evidence="6">
    <name type="scientific">Hyperionvirus sp</name>
    <dbReference type="NCBI Taxonomy" id="2487770"/>
    <lineage>
        <taxon>Viruses</taxon>
        <taxon>Varidnaviria</taxon>
        <taxon>Bamfordvirae</taxon>
        <taxon>Nucleocytoviricota</taxon>
        <taxon>Megaviricetes</taxon>
        <taxon>Imitervirales</taxon>
        <taxon>Mimiviridae</taxon>
        <taxon>Klosneuvirinae</taxon>
    </lineage>
</organism>
<evidence type="ECO:0000256" key="3">
    <source>
        <dbReference type="ARBA" id="ARBA00022833"/>
    </source>
</evidence>
<gene>
    <name evidence="6" type="ORF">Hyperionvirus7_42</name>
</gene>
<protein>
    <submittedName>
        <fullName evidence="6">E3 ubiquitin-protein ligase RNF8-like</fullName>
    </submittedName>
</protein>
<sequence>MNPMGFEFDQNREDLKEFSCSICLLLCRTPVITNCMHIFCLGCLQTNQRLTNKCPNCRVTIISVTENKIIKNFIERQPTNCTCGWTGTVSSYMNHELTHRGPEPKIIPPAIDTDEDDYDALYYSFLLFLATLGLGALKII</sequence>
<dbReference type="InterPro" id="IPR017907">
    <property type="entry name" value="Znf_RING_CS"/>
</dbReference>
<accession>A0A3G5AB58</accession>
<keyword evidence="1" id="KW-0479">Metal-binding</keyword>
<dbReference type="SMART" id="SM00184">
    <property type="entry name" value="RING"/>
    <property type="match status" value="1"/>
</dbReference>
<keyword evidence="3" id="KW-0862">Zinc</keyword>
<dbReference type="InterPro" id="IPR018957">
    <property type="entry name" value="Znf_C3HC4_RING-type"/>
</dbReference>
<dbReference type="Gene3D" id="3.30.40.10">
    <property type="entry name" value="Zinc/RING finger domain, C3HC4 (zinc finger)"/>
    <property type="match status" value="1"/>
</dbReference>
<dbReference type="SUPFAM" id="SSF57850">
    <property type="entry name" value="RING/U-box"/>
    <property type="match status" value="1"/>
</dbReference>
<keyword evidence="2 4" id="KW-0863">Zinc-finger</keyword>
<evidence type="ECO:0000259" key="5">
    <source>
        <dbReference type="PROSITE" id="PS50089"/>
    </source>
</evidence>
<dbReference type="PANTHER" id="PTHR10131:SF94">
    <property type="entry name" value="TNF RECEPTOR-ASSOCIATED FACTOR 4"/>
    <property type="match status" value="1"/>
</dbReference>
<evidence type="ECO:0000256" key="4">
    <source>
        <dbReference type="PROSITE-ProRule" id="PRU00175"/>
    </source>
</evidence>
<dbReference type="PROSITE" id="PS00518">
    <property type="entry name" value="ZF_RING_1"/>
    <property type="match status" value="1"/>
</dbReference>
<proteinExistence type="predicted"/>
<dbReference type="EMBL" id="MK072389">
    <property type="protein sequence ID" value="AYV83471.1"/>
    <property type="molecule type" value="Genomic_DNA"/>
</dbReference>
<dbReference type="GO" id="GO:0008270">
    <property type="term" value="F:zinc ion binding"/>
    <property type="evidence" value="ECO:0007669"/>
    <property type="project" value="UniProtKB-KW"/>
</dbReference>
<dbReference type="InterPro" id="IPR001841">
    <property type="entry name" value="Znf_RING"/>
</dbReference>
<dbReference type="Pfam" id="PF00097">
    <property type="entry name" value="zf-C3HC4"/>
    <property type="match status" value="1"/>
</dbReference>
<dbReference type="PROSITE" id="PS50089">
    <property type="entry name" value="ZF_RING_2"/>
    <property type="match status" value="1"/>
</dbReference>
<feature type="domain" description="RING-type" evidence="5">
    <location>
        <begin position="20"/>
        <end position="58"/>
    </location>
</feature>
<reference evidence="6" key="1">
    <citation type="submission" date="2018-10" db="EMBL/GenBank/DDBJ databases">
        <title>Hidden diversity of soil giant viruses.</title>
        <authorList>
            <person name="Schulz F."/>
            <person name="Alteio L."/>
            <person name="Goudeau D."/>
            <person name="Ryan E.M."/>
            <person name="Malmstrom R.R."/>
            <person name="Blanchard J."/>
            <person name="Woyke T."/>
        </authorList>
    </citation>
    <scope>NUCLEOTIDE SEQUENCE</scope>
    <source>
        <strain evidence="6">HYV1</strain>
    </source>
</reference>